<dbReference type="EMBL" id="CATQJA010001388">
    <property type="protein sequence ID" value="CAJ0567052.1"/>
    <property type="molecule type" value="Genomic_DNA"/>
</dbReference>
<comment type="catalytic activity">
    <reaction evidence="1">
        <text>O-phospho-L-threonyl-[protein] + H2O = L-threonyl-[protein] + phosphate</text>
        <dbReference type="Rhea" id="RHEA:47004"/>
        <dbReference type="Rhea" id="RHEA-COMP:11060"/>
        <dbReference type="Rhea" id="RHEA-COMP:11605"/>
        <dbReference type="ChEBI" id="CHEBI:15377"/>
        <dbReference type="ChEBI" id="CHEBI:30013"/>
        <dbReference type="ChEBI" id="CHEBI:43474"/>
        <dbReference type="ChEBI" id="CHEBI:61977"/>
        <dbReference type="EC" id="3.1.3.16"/>
    </reaction>
</comment>
<dbReference type="PRINTS" id="PR00114">
    <property type="entry name" value="STPHPHTASE"/>
</dbReference>
<keyword evidence="5" id="KW-1185">Reference proteome</keyword>
<name>A0AA36FW26_9BILA</name>
<gene>
    <name evidence="4" type="ORF">MSPICULIGERA_LOCUS24502</name>
    <name evidence="3" type="ORF">MSPICULIGERA_LOCUS5619</name>
</gene>
<dbReference type="PROSITE" id="PS00125">
    <property type="entry name" value="SER_THR_PHOSPHATASE"/>
    <property type="match status" value="1"/>
</dbReference>
<evidence type="ECO:0000259" key="2">
    <source>
        <dbReference type="PROSITE" id="PS00125"/>
    </source>
</evidence>
<feature type="non-terminal residue" evidence="3">
    <location>
        <position position="318"/>
    </location>
</feature>
<evidence type="ECO:0000256" key="1">
    <source>
        <dbReference type="RuleBase" id="RU004273"/>
    </source>
</evidence>
<proteinExistence type="inferred from homology"/>
<accession>A0AA36FW26</accession>
<dbReference type="InterPro" id="IPR029052">
    <property type="entry name" value="Metallo-depent_PP-like"/>
</dbReference>
<protein>
    <recommendedName>
        <fullName evidence="1">Serine/threonine-protein phosphatase</fullName>
        <ecNumber evidence="1">3.1.3.16</ecNumber>
    </recommendedName>
</protein>
<evidence type="ECO:0000313" key="4">
    <source>
        <dbReference type="EMBL" id="CAJ0586497.1"/>
    </source>
</evidence>
<dbReference type="AlphaFoldDB" id="A0AA36FW26"/>
<evidence type="ECO:0000313" key="3">
    <source>
        <dbReference type="EMBL" id="CAJ0567052.1"/>
    </source>
</evidence>
<dbReference type="SMART" id="SM00156">
    <property type="entry name" value="PP2Ac"/>
    <property type="match status" value="1"/>
</dbReference>
<dbReference type="PANTHER" id="PTHR11668:SF199">
    <property type="entry name" value="SERINE_THREONINE-PROTEIN PHOSPHATASE"/>
    <property type="match status" value="1"/>
</dbReference>
<organism evidence="3 5">
    <name type="scientific">Mesorhabditis spiculigera</name>
    <dbReference type="NCBI Taxonomy" id="96644"/>
    <lineage>
        <taxon>Eukaryota</taxon>
        <taxon>Metazoa</taxon>
        <taxon>Ecdysozoa</taxon>
        <taxon>Nematoda</taxon>
        <taxon>Chromadorea</taxon>
        <taxon>Rhabditida</taxon>
        <taxon>Rhabditina</taxon>
        <taxon>Rhabditomorpha</taxon>
        <taxon>Rhabditoidea</taxon>
        <taxon>Rhabditidae</taxon>
        <taxon>Mesorhabditinae</taxon>
        <taxon>Mesorhabditis</taxon>
    </lineage>
</organism>
<evidence type="ECO:0000313" key="5">
    <source>
        <dbReference type="Proteomes" id="UP001177023"/>
    </source>
</evidence>
<dbReference type="GO" id="GO:0005634">
    <property type="term" value="C:nucleus"/>
    <property type="evidence" value="ECO:0007669"/>
    <property type="project" value="TreeGrafter"/>
</dbReference>
<dbReference type="EMBL" id="CATQJA010002708">
    <property type="protein sequence ID" value="CAJ0586497.1"/>
    <property type="molecule type" value="Genomic_DNA"/>
</dbReference>
<reference evidence="3" key="1">
    <citation type="submission" date="2023-06" db="EMBL/GenBank/DDBJ databases">
        <authorList>
            <person name="Delattre M."/>
        </authorList>
    </citation>
    <scope>NUCLEOTIDE SEQUENCE</scope>
    <source>
        <strain evidence="3">AF72</strain>
    </source>
</reference>
<dbReference type="InterPro" id="IPR050341">
    <property type="entry name" value="PP1_catalytic_subunit"/>
</dbReference>
<feature type="domain" description="Serine/threonine specific protein phosphatases" evidence="2">
    <location>
        <begin position="118"/>
        <end position="123"/>
    </location>
</feature>
<sequence>MPREYVGLDVRGLIREHFERGPLEWDYRPDVILQLLDLAEKSLSQQPSLLELSSPLVVCGDLHGQYQDLLQIFQKNGLPFNQRYLFLGDYVDRGTHSLETVMLLLACRVEYPENVYLLRGNHEIPSVNKTYGFLGEIRMRYHHARKWDVVYRRFCEVFAHLPVAATINSQVLCVHGGLAPSLKSIDDFRSIKKPQYEPADEGLLENILWADPSPECALFSANSERGCSFTYGNQAIDEKFRELGISLLVRAHQVVDHGFEFFANRRVVTLFSAPGYHDYYENLGAVMKFARDGTYTFDQFDSAPPVGNATFAKIPYTE</sequence>
<dbReference type="GO" id="GO:0005737">
    <property type="term" value="C:cytoplasm"/>
    <property type="evidence" value="ECO:0007669"/>
    <property type="project" value="TreeGrafter"/>
</dbReference>
<dbReference type="EC" id="3.1.3.16" evidence="1"/>
<dbReference type="GO" id="GO:0004722">
    <property type="term" value="F:protein serine/threonine phosphatase activity"/>
    <property type="evidence" value="ECO:0007669"/>
    <property type="project" value="UniProtKB-EC"/>
</dbReference>
<keyword evidence="1" id="KW-0378">Hydrolase</keyword>
<dbReference type="Proteomes" id="UP001177023">
    <property type="component" value="Unassembled WGS sequence"/>
</dbReference>
<dbReference type="InterPro" id="IPR006186">
    <property type="entry name" value="Ser/Thr-sp_prot-phosphatase"/>
</dbReference>
<dbReference type="Pfam" id="PF00149">
    <property type="entry name" value="Metallophos"/>
    <property type="match status" value="1"/>
</dbReference>
<dbReference type="InterPro" id="IPR004843">
    <property type="entry name" value="Calcineurin-like_PHP"/>
</dbReference>
<dbReference type="PANTHER" id="PTHR11668">
    <property type="entry name" value="SERINE/THREONINE PROTEIN PHOSPHATASE"/>
    <property type="match status" value="1"/>
</dbReference>
<dbReference type="Gene3D" id="3.60.21.10">
    <property type="match status" value="1"/>
</dbReference>
<dbReference type="SUPFAM" id="SSF56300">
    <property type="entry name" value="Metallo-dependent phosphatases"/>
    <property type="match status" value="1"/>
</dbReference>
<comment type="similarity">
    <text evidence="1">Belongs to the PPP phosphatase family.</text>
</comment>
<comment type="caution">
    <text evidence="3">The sequence shown here is derived from an EMBL/GenBank/DDBJ whole genome shotgun (WGS) entry which is preliminary data.</text>
</comment>